<dbReference type="InterPro" id="IPR050766">
    <property type="entry name" value="Bact_Lucif_Oxidored"/>
</dbReference>
<accession>A0A437M0K4</accession>
<proteinExistence type="predicted"/>
<organism evidence="3 4">
    <name type="scientific">Sphingomonas crocodyli</name>
    <dbReference type="NCBI Taxonomy" id="1979270"/>
    <lineage>
        <taxon>Bacteria</taxon>
        <taxon>Pseudomonadati</taxon>
        <taxon>Pseudomonadota</taxon>
        <taxon>Alphaproteobacteria</taxon>
        <taxon>Sphingomonadales</taxon>
        <taxon>Sphingomonadaceae</taxon>
        <taxon>Sphingomonas</taxon>
    </lineage>
</organism>
<protein>
    <submittedName>
        <fullName evidence="3">LLM class flavin-dependent oxidoreductase</fullName>
    </submittedName>
</protein>
<dbReference type="InterPro" id="IPR036661">
    <property type="entry name" value="Luciferase-like_sf"/>
</dbReference>
<dbReference type="SUPFAM" id="SSF51679">
    <property type="entry name" value="Bacterial luciferase-like"/>
    <property type="match status" value="1"/>
</dbReference>
<dbReference type="OrthoDB" id="8477406at2"/>
<keyword evidence="4" id="KW-1185">Reference proteome</keyword>
<feature type="compositionally biased region" description="Basic residues" evidence="1">
    <location>
        <begin position="35"/>
        <end position="46"/>
    </location>
</feature>
<dbReference type="PANTHER" id="PTHR30137">
    <property type="entry name" value="LUCIFERASE-LIKE MONOOXYGENASE"/>
    <property type="match status" value="1"/>
</dbReference>
<dbReference type="InterPro" id="IPR011251">
    <property type="entry name" value="Luciferase-like_dom"/>
</dbReference>
<evidence type="ECO:0000256" key="1">
    <source>
        <dbReference type="SAM" id="MobiDB-lite"/>
    </source>
</evidence>
<dbReference type="AlphaFoldDB" id="A0A437M0K4"/>
<feature type="region of interest" description="Disordered" evidence="1">
    <location>
        <begin position="1"/>
        <end position="59"/>
    </location>
</feature>
<evidence type="ECO:0000313" key="3">
    <source>
        <dbReference type="EMBL" id="RVT91044.1"/>
    </source>
</evidence>
<dbReference type="PANTHER" id="PTHR30137:SF6">
    <property type="entry name" value="LUCIFERASE-LIKE MONOOXYGENASE"/>
    <property type="match status" value="1"/>
</dbReference>
<dbReference type="GO" id="GO:0016705">
    <property type="term" value="F:oxidoreductase activity, acting on paired donors, with incorporation or reduction of molecular oxygen"/>
    <property type="evidence" value="ECO:0007669"/>
    <property type="project" value="InterPro"/>
</dbReference>
<evidence type="ECO:0000259" key="2">
    <source>
        <dbReference type="Pfam" id="PF00296"/>
    </source>
</evidence>
<dbReference type="GO" id="GO:0005829">
    <property type="term" value="C:cytosol"/>
    <property type="evidence" value="ECO:0007669"/>
    <property type="project" value="TreeGrafter"/>
</dbReference>
<name>A0A437M0K4_9SPHN</name>
<dbReference type="Gene3D" id="3.20.20.30">
    <property type="entry name" value="Luciferase-like domain"/>
    <property type="match status" value="1"/>
</dbReference>
<dbReference type="Proteomes" id="UP000282971">
    <property type="component" value="Unassembled WGS sequence"/>
</dbReference>
<dbReference type="Pfam" id="PF00296">
    <property type="entry name" value="Bac_luciferase"/>
    <property type="match status" value="1"/>
</dbReference>
<reference evidence="3 4" key="1">
    <citation type="submission" date="2019-01" db="EMBL/GenBank/DDBJ databases">
        <authorList>
            <person name="Chen W.-M."/>
        </authorList>
    </citation>
    <scope>NUCLEOTIDE SEQUENCE [LARGE SCALE GENOMIC DNA]</scope>
    <source>
        <strain evidence="3 4">CCP-7</strain>
    </source>
</reference>
<gene>
    <name evidence="3" type="ORF">EOD43_16070</name>
</gene>
<sequence length="391" mass="43322">MTRRPPSVSRRCRRRSRYCAGPRKSARADPPFRIGPRRRLHRRSHRLGPLQSQRGSPVPRIMNFDLRHPPEFGVSGADIYAGALDCLQWADEQGFAHTGVGEHHQNDDGFSSCPLIFAAAVGARTKVIRFQTNVVLAPLYEPLRLAEEVAVADLCLNGRLILGMGIGTQPADFQAFGADFTKRGKTMDALIPFLRTAWSGEPFDYRGTTVRLRPLPVQSHVPINLGGVTPAAIDRAARLADSFQSATVAHWELYREACQRHGKPDPGPRARRGPMFLWVTKDDKAKVEAELMPHIDHVNRTYVEQTNQIRDDGGKAPSEGGAIFRGPYVREAGKPEPYLILNPEEAIALIDDLGPDGELLFNPLLAGIAPAKALNMLKLVEEEVFPFVRPN</sequence>
<dbReference type="EMBL" id="SACN01000002">
    <property type="protein sequence ID" value="RVT91044.1"/>
    <property type="molecule type" value="Genomic_DNA"/>
</dbReference>
<evidence type="ECO:0000313" key="4">
    <source>
        <dbReference type="Proteomes" id="UP000282971"/>
    </source>
</evidence>
<comment type="caution">
    <text evidence="3">The sequence shown here is derived from an EMBL/GenBank/DDBJ whole genome shotgun (WGS) entry which is preliminary data.</text>
</comment>
<feature type="domain" description="Luciferase-like" evidence="2">
    <location>
        <begin position="75"/>
        <end position="319"/>
    </location>
</feature>